<dbReference type="EMBL" id="CP045226">
    <property type="protein sequence ID" value="QFS42864.1"/>
    <property type="molecule type" value="Genomic_DNA"/>
</dbReference>
<dbReference type="PROSITE" id="PS50851">
    <property type="entry name" value="CHEW"/>
    <property type="match status" value="1"/>
</dbReference>
<dbReference type="Pfam" id="PF01584">
    <property type="entry name" value="CheW"/>
    <property type="match status" value="2"/>
</dbReference>
<dbReference type="Gene3D" id="2.40.50.180">
    <property type="entry name" value="CheA-289, Domain 4"/>
    <property type="match status" value="1"/>
</dbReference>
<dbReference type="PANTHER" id="PTHR22617:SF23">
    <property type="entry name" value="CHEMOTAXIS PROTEIN CHEW"/>
    <property type="match status" value="1"/>
</dbReference>
<evidence type="ECO:0000256" key="1">
    <source>
        <dbReference type="SAM" id="MobiDB-lite"/>
    </source>
</evidence>
<feature type="region of interest" description="Disordered" evidence="1">
    <location>
        <begin position="86"/>
        <end position="113"/>
    </location>
</feature>
<protein>
    <submittedName>
        <fullName evidence="3">CheW, purine-binding chemotaxis protein CheW</fullName>
    </submittedName>
</protein>
<dbReference type="InterPro" id="IPR039315">
    <property type="entry name" value="CheW"/>
</dbReference>
<dbReference type="AlphaFoldDB" id="A0A5P8VRE2"/>
<dbReference type="GO" id="GO:0006935">
    <property type="term" value="P:chemotaxis"/>
    <property type="evidence" value="ECO:0007669"/>
    <property type="project" value="InterPro"/>
</dbReference>
<sequence>MTEQQICTFFLKGAYFGIDVQHVQEVIRPQAMTRVPLAPPDICGLINLRGQIITVIDLQRRLEMNEPQTQSTTKLGDELDSHYVEKPTRNLPSLQRKGENSKPLSLQERGLERGFPDPVKNQVDEPQGFNVIVCSDNEVVSLLVDRVGDVLEFAQNTFQPPPATLKGKIRQMLAGAYPLPEGFLLVLDAEKILDVNLINQIIE</sequence>
<accession>A0A5P8VRE2</accession>
<dbReference type="SUPFAM" id="SSF50341">
    <property type="entry name" value="CheW-like"/>
    <property type="match status" value="2"/>
</dbReference>
<name>A0A5P8VRE2_9NOSO</name>
<keyword evidence="4" id="KW-1185">Reference proteome</keyword>
<dbReference type="KEGG" id="nsh:GXM_00337"/>
<dbReference type="GO" id="GO:0007165">
    <property type="term" value="P:signal transduction"/>
    <property type="evidence" value="ECO:0007669"/>
    <property type="project" value="InterPro"/>
</dbReference>
<evidence type="ECO:0000313" key="4">
    <source>
        <dbReference type="Proteomes" id="UP000326678"/>
    </source>
</evidence>
<evidence type="ECO:0000313" key="3">
    <source>
        <dbReference type="EMBL" id="QFS42864.1"/>
    </source>
</evidence>
<dbReference type="InterPro" id="IPR036061">
    <property type="entry name" value="CheW-like_dom_sf"/>
</dbReference>
<gene>
    <name evidence="3" type="ORF">GXM_00337</name>
</gene>
<dbReference type="Proteomes" id="UP000326678">
    <property type="component" value="Chromosome Gxm1"/>
</dbReference>
<organism evidence="3 4">
    <name type="scientific">Nostoc sphaeroides CCNUC1</name>
    <dbReference type="NCBI Taxonomy" id="2653204"/>
    <lineage>
        <taxon>Bacteria</taxon>
        <taxon>Bacillati</taxon>
        <taxon>Cyanobacteriota</taxon>
        <taxon>Cyanophyceae</taxon>
        <taxon>Nostocales</taxon>
        <taxon>Nostocaceae</taxon>
        <taxon>Nostoc</taxon>
    </lineage>
</organism>
<feature type="domain" description="CheW-like" evidence="2">
    <location>
        <begin position="3"/>
        <end position="198"/>
    </location>
</feature>
<proteinExistence type="predicted"/>
<dbReference type="SMART" id="SM00260">
    <property type="entry name" value="CheW"/>
    <property type="match status" value="1"/>
</dbReference>
<evidence type="ECO:0000259" key="2">
    <source>
        <dbReference type="PROSITE" id="PS50851"/>
    </source>
</evidence>
<dbReference type="InterPro" id="IPR002545">
    <property type="entry name" value="CheW-lke_dom"/>
</dbReference>
<reference evidence="3 4" key="1">
    <citation type="submission" date="2019-10" db="EMBL/GenBank/DDBJ databases">
        <title>Genomic and transcriptomic insights into the perfect genentic adaptation of a filamentous nitrogen-fixing cyanobacterium to rice fields.</title>
        <authorList>
            <person name="Chen Z."/>
        </authorList>
    </citation>
    <scope>NUCLEOTIDE SEQUENCE [LARGE SCALE GENOMIC DNA]</scope>
    <source>
        <strain evidence="3">CCNUC1</strain>
    </source>
</reference>
<dbReference type="RefSeq" id="WP_225892323.1">
    <property type="nucleotide sequence ID" value="NZ_CP045226.1"/>
</dbReference>
<dbReference type="GO" id="GO:0005829">
    <property type="term" value="C:cytosol"/>
    <property type="evidence" value="ECO:0007669"/>
    <property type="project" value="TreeGrafter"/>
</dbReference>
<dbReference type="PANTHER" id="PTHR22617">
    <property type="entry name" value="CHEMOTAXIS SENSOR HISTIDINE KINASE-RELATED"/>
    <property type="match status" value="1"/>
</dbReference>